<keyword evidence="4 8" id="KW-0812">Transmembrane</keyword>
<dbReference type="CDD" id="cd04187">
    <property type="entry name" value="DPM1_like_bac"/>
    <property type="match status" value="1"/>
</dbReference>
<evidence type="ECO:0000256" key="6">
    <source>
        <dbReference type="ARBA" id="ARBA00022989"/>
    </source>
</evidence>
<evidence type="ECO:0000259" key="9">
    <source>
        <dbReference type="Pfam" id="PF00535"/>
    </source>
</evidence>
<keyword evidence="1" id="KW-1003">Cell membrane</keyword>
<dbReference type="SUPFAM" id="SSF53448">
    <property type="entry name" value="Nucleotide-diphospho-sugar transferases"/>
    <property type="match status" value="1"/>
</dbReference>
<evidence type="ECO:0000256" key="2">
    <source>
        <dbReference type="ARBA" id="ARBA00022676"/>
    </source>
</evidence>
<dbReference type="GO" id="GO:0005886">
    <property type="term" value="C:plasma membrane"/>
    <property type="evidence" value="ECO:0007669"/>
    <property type="project" value="TreeGrafter"/>
</dbReference>
<evidence type="ECO:0000313" key="11">
    <source>
        <dbReference type="Proteomes" id="UP000033858"/>
    </source>
</evidence>
<proteinExistence type="predicted"/>
<dbReference type="Gene3D" id="3.90.550.10">
    <property type="entry name" value="Spore Coat Polysaccharide Biosynthesis Protein SpsA, Chain A"/>
    <property type="match status" value="1"/>
</dbReference>
<gene>
    <name evidence="10" type="ORF">UU32_C0001G0017</name>
</gene>
<feature type="transmembrane region" description="Helical" evidence="8">
    <location>
        <begin position="269"/>
        <end position="291"/>
    </location>
</feature>
<evidence type="ECO:0000256" key="4">
    <source>
        <dbReference type="ARBA" id="ARBA00022692"/>
    </source>
</evidence>
<feature type="transmembrane region" description="Helical" evidence="8">
    <location>
        <begin position="236"/>
        <end position="257"/>
    </location>
</feature>
<organism evidence="10 11">
    <name type="scientific">Candidatus Woesebacteria bacterium GW2011_GWB1_41_10</name>
    <dbReference type="NCBI Taxonomy" id="1618577"/>
    <lineage>
        <taxon>Bacteria</taxon>
        <taxon>Candidatus Woeseibacteriota</taxon>
    </lineage>
</organism>
<name>A0A0G0UKZ1_9BACT</name>
<dbReference type="InterPro" id="IPR050256">
    <property type="entry name" value="Glycosyltransferase_2"/>
</dbReference>
<evidence type="ECO:0000256" key="7">
    <source>
        <dbReference type="ARBA" id="ARBA00023136"/>
    </source>
</evidence>
<dbReference type="AlphaFoldDB" id="A0A0G0UKZ1"/>
<evidence type="ECO:0000256" key="8">
    <source>
        <dbReference type="SAM" id="Phobius"/>
    </source>
</evidence>
<evidence type="ECO:0000256" key="5">
    <source>
        <dbReference type="ARBA" id="ARBA00022985"/>
    </source>
</evidence>
<keyword evidence="6 8" id="KW-1133">Transmembrane helix</keyword>
<dbReference type="GO" id="GO:0009103">
    <property type="term" value="P:lipopolysaccharide biosynthetic process"/>
    <property type="evidence" value="ECO:0007669"/>
    <property type="project" value="UniProtKB-KW"/>
</dbReference>
<comment type="caution">
    <text evidence="10">The sequence shown here is derived from an EMBL/GenBank/DDBJ whole genome shotgun (WGS) entry which is preliminary data.</text>
</comment>
<feature type="domain" description="Glycosyltransferase 2-like" evidence="9">
    <location>
        <begin position="7"/>
        <end position="169"/>
    </location>
</feature>
<dbReference type="InterPro" id="IPR001173">
    <property type="entry name" value="Glyco_trans_2-like"/>
</dbReference>
<accession>A0A0G0UKZ1</accession>
<evidence type="ECO:0000256" key="1">
    <source>
        <dbReference type="ARBA" id="ARBA00022475"/>
    </source>
</evidence>
<keyword evidence="7 8" id="KW-0472">Membrane</keyword>
<sequence>MEKPYFSVVVPARDEEKSIALLYEEIYKAVKPLNRSFEIVFIDDGSRDATFKEIKKLHGKDEKVKGFRLRGNNGKSIALQTGFDNALGEIIFTLDADLQDDPREIPKLLEKLEEGYDMVSGWKKVRRDPFSKTFPSKIGNFLTRLLTGIKIHDLNCGFKAYKKEVVKNLRLYGELYKYIPVLAERQNFRVGEVIVKHRPRKFGQSKFGWERNIKGFLDMLTVIFLTGYLYKPGHFFGTLGLISFFLGFVIGIYITYLRVTTGSIQYRHPLLFLGMLLMIIGVQLVSTGLLAEMLTSFNQKRSIKNIIEESVS</sequence>
<dbReference type="Pfam" id="PF00535">
    <property type="entry name" value="Glycos_transf_2"/>
    <property type="match status" value="1"/>
</dbReference>
<keyword evidence="5" id="KW-0448">Lipopolysaccharide biosynthesis</keyword>
<dbReference type="PANTHER" id="PTHR48090:SF3">
    <property type="entry name" value="UNDECAPRENYL-PHOSPHATE 4-DEOXY-4-FORMAMIDO-L-ARABINOSE TRANSFERASE"/>
    <property type="match status" value="1"/>
</dbReference>
<evidence type="ECO:0000256" key="3">
    <source>
        <dbReference type="ARBA" id="ARBA00022679"/>
    </source>
</evidence>
<evidence type="ECO:0000313" key="10">
    <source>
        <dbReference type="EMBL" id="KKR88181.1"/>
    </source>
</evidence>
<dbReference type="GO" id="GO:0099621">
    <property type="term" value="F:undecaprenyl-phosphate 4-deoxy-4-formamido-L-arabinose transferase activity"/>
    <property type="evidence" value="ECO:0007669"/>
    <property type="project" value="TreeGrafter"/>
</dbReference>
<dbReference type="InterPro" id="IPR029044">
    <property type="entry name" value="Nucleotide-diphossugar_trans"/>
</dbReference>
<keyword evidence="3 10" id="KW-0808">Transferase</keyword>
<keyword evidence="2" id="KW-0328">Glycosyltransferase</keyword>
<protein>
    <submittedName>
        <fullName evidence="10">Undecaprenyl-phosphate 4-deoxy-4-formamido-L-arabinose transferase</fullName>
    </submittedName>
</protein>
<reference evidence="10 11" key="1">
    <citation type="journal article" date="2015" name="Nature">
        <title>rRNA introns, odd ribosomes, and small enigmatic genomes across a large radiation of phyla.</title>
        <authorList>
            <person name="Brown C.T."/>
            <person name="Hug L.A."/>
            <person name="Thomas B.C."/>
            <person name="Sharon I."/>
            <person name="Castelle C.J."/>
            <person name="Singh A."/>
            <person name="Wilkins M.J."/>
            <person name="Williams K.H."/>
            <person name="Banfield J.F."/>
        </authorList>
    </citation>
    <scope>NUCLEOTIDE SEQUENCE [LARGE SCALE GENOMIC DNA]</scope>
</reference>
<dbReference type="PANTHER" id="PTHR48090">
    <property type="entry name" value="UNDECAPRENYL-PHOSPHATE 4-DEOXY-4-FORMAMIDO-L-ARABINOSE TRANSFERASE-RELATED"/>
    <property type="match status" value="1"/>
</dbReference>
<dbReference type="Proteomes" id="UP000033858">
    <property type="component" value="Unassembled WGS sequence"/>
</dbReference>
<dbReference type="EMBL" id="LCAE01000001">
    <property type="protein sequence ID" value="KKR88181.1"/>
    <property type="molecule type" value="Genomic_DNA"/>
</dbReference>